<dbReference type="EMBL" id="SJPQ01000002">
    <property type="protein sequence ID" value="TWT88753.1"/>
    <property type="molecule type" value="Genomic_DNA"/>
</dbReference>
<dbReference type="SUPFAM" id="SSF53448">
    <property type="entry name" value="Nucleotide-diphospho-sugar transferases"/>
    <property type="match status" value="1"/>
</dbReference>
<dbReference type="AlphaFoldDB" id="A0A5C5ZR19"/>
<protein>
    <submittedName>
        <fullName evidence="3">Beta-monoglucosyldiacylglycerol synthase</fullName>
        <ecNumber evidence="3">2.4.1.-</ecNumber>
    </submittedName>
</protein>
<dbReference type="RefSeq" id="WP_146400077.1">
    <property type="nucleotide sequence ID" value="NZ_SJPQ01000002.1"/>
</dbReference>
<feature type="domain" description="Glycosyltransferase 2-like" evidence="2">
    <location>
        <begin position="6"/>
        <end position="105"/>
    </location>
</feature>
<accession>A0A5C5ZR19</accession>
<name>A0A5C5ZR19_9BACT</name>
<dbReference type="PANTHER" id="PTHR48090">
    <property type="entry name" value="UNDECAPRENYL-PHOSPHATE 4-DEOXY-4-FORMAMIDO-L-ARABINOSE TRANSFERASE-RELATED"/>
    <property type="match status" value="1"/>
</dbReference>
<evidence type="ECO:0000259" key="2">
    <source>
        <dbReference type="Pfam" id="PF00535"/>
    </source>
</evidence>
<reference evidence="3 4" key="1">
    <citation type="submission" date="2019-02" db="EMBL/GenBank/DDBJ databases">
        <title>Deep-cultivation of Planctomycetes and their phenomic and genomic characterization uncovers novel biology.</title>
        <authorList>
            <person name="Wiegand S."/>
            <person name="Jogler M."/>
            <person name="Boedeker C."/>
            <person name="Pinto D."/>
            <person name="Vollmers J."/>
            <person name="Rivas-Marin E."/>
            <person name="Kohn T."/>
            <person name="Peeters S.H."/>
            <person name="Heuer A."/>
            <person name="Rast P."/>
            <person name="Oberbeckmann S."/>
            <person name="Bunk B."/>
            <person name="Jeske O."/>
            <person name="Meyerdierks A."/>
            <person name="Storesund J.E."/>
            <person name="Kallscheuer N."/>
            <person name="Luecker S."/>
            <person name="Lage O.M."/>
            <person name="Pohl T."/>
            <person name="Merkel B.J."/>
            <person name="Hornburger P."/>
            <person name="Mueller R.-W."/>
            <person name="Bruemmer F."/>
            <person name="Labrenz M."/>
            <person name="Spormann A.M."/>
            <person name="Op Den Camp H."/>
            <person name="Overmann J."/>
            <person name="Amann R."/>
            <person name="Jetten M.S.M."/>
            <person name="Mascher T."/>
            <person name="Medema M.H."/>
            <person name="Devos D.P."/>
            <person name="Kaster A.-K."/>
            <person name="Ovreas L."/>
            <person name="Rohde M."/>
            <person name="Galperin M.Y."/>
            <person name="Jogler C."/>
        </authorList>
    </citation>
    <scope>NUCLEOTIDE SEQUENCE [LARGE SCALE GENOMIC DNA]</scope>
    <source>
        <strain evidence="3 4">Mal64</strain>
    </source>
</reference>
<dbReference type="OrthoDB" id="267472at2"/>
<keyword evidence="3" id="KW-0808">Transferase</keyword>
<dbReference type="EC" id="2.4.1.-" evidence="3"/>
<gene>
    <name evidence="3" type="ORF">Mal64_22410</name>
</gene>
<comment type="caution">
    <text evidence="3">The sequence shown here is derived from an EMBL/GenBank/DDBJ whole genome shotgun (WGS) entry which is preliminary data.</text>
</comment>
<evidence type="ECO:0000313" key="3">
    <source>
        <dbReference type="EMBL" id="TWT88753.1"/>
    </source>
</evidence>
<organism evidence="3 4">
    <name type="scientific">Pseudobythopirellula maris</name>
    <dbReference type="NCBI Taxonomy" id="2527991"/>
    <lineage>
        <taxon>Bacteria</taxon>
        <taxon>Pseudomonadati</taxon>
        <taxon>Planctomycetota</taxon>
        <taxon>Planctomycetia</taxon>
        <taxon>Pirellulales</taxon>
        <taxon>Lacipirellulaceae</taxon>
        <taxon>Pseudobythopirellula</taxon>
    </lineage>
</organism>
<proteinExistence type="predicted"/>
<evidence type="ECO:0000313" key="4">
    <source>
        <dbReference type="Proteomes" id="UP000315440"/>
    </source>
</evidence>
<dbReference type="Pfam" id="PF00535">
    <property type="entry name" value="Glycos_transf_2"/>
    <property type="match status" value="1"/>
</dbReference>
<evidence type="ECO:0000256" key="1">
    <source>
        <dbReference type="SAM" id="MobiDB-lite"/>
    </source>
</evidence>
<dbReference type="InterPro" id="IPR001173">
    <property type="entry name" value="Glyco_trans_2-like"/>
</dbReference>
<feature type="region of interest" description="Disordered" evidence="1">
    <location>
        <begin position="158"/>
        <end position="185"/>
    </location>
</feature>
<keyword evidence="3" id="KW-0328">Glycosyltransferase</keyword>
<dbReference type="InterPro" id="IPR050256">
    <property type="entry name" value="Glycosyltransferase_2"/>
</dbReference>
<dbReference type="InterPro" id="IPR029044">
    <property type="entry name" value="Nucleotide-diphossugar_trans"/>
</dbReference>
<dbReference type="GO" id="GO:0016757">
    <property type="term" value="F:glycosyltransferase activity"/>
    <property type="evidence" value="ECO:0007669"/>
    <property type="project" value="UniProtKB-KW"/>
</dbReference>
<dbReference type="Gene3D" id="3.90.550.10">
    <property type="entry name" value="Spore Coat Polysaccharide Biosynthesis Protein SpsA, Chain A"/>
    <property type="match status" value="1"/>
</dbReference>
<dbReference type="Proteomes" id="UP000315440">
    <property type="component" value="Unassembled WGS sequence"/>
</dbReference>
<keyword evidence="4" id="KW-1185">Reference proteome</keyword>
<sequence length="199" mass="21833">MKPSLTVVLPVHNAEASLRRDTYAVVEACSELTGRFELLILDDGSTDDTYEVANELAAEYRQIRVTRRSKRAGLGEALETIRRRIKSDVVIVHDGASRVNAEQLRLVWKQQTLAARGGAQPDAGVSFADLRRPGQTHAAMAEAHRRLMGFQRITVDASAEESPTAPLDKPQERRDGVGSIPPLPRPNLLSALTAFALNE</sequence>